<name>A0ABW2MRB5_9FLAO</name>
<comment type="caution">
    <text evidence="3">The sequence shown here is derived from an EMBL/GenBank/DDBJ whole genome shotgun (WGS) entry which is preliminary data.</text>
</comment>
<dbReference type="Proteomes" id="UP001596415">
    <property type="component" value="Unassembled WGS sequence"/>
</dbReference>
<dbReference type="RefSeq" id="WP_380217267.1">
    <property type="nucleotide sequence ID" value="NZ_JBHTBN010000003.1"/>
</dbReference>
<evidence type="ECO:0000313" key="3">
    <source>
        <dbReference type="EMBL" id="MFC7357421.1"/>
    </source>
</evidence>
<dbReference type="Pfam" id="PF00149">
    <property type="entry name" value="Metallophos"/>
    <property type="match status" value="1"/>
</dbReference>
<dbReference type="InterPro" id="IPR004843">
    <property type="entry name" value="Calcineurin-like_PHP"/>
</dbReference>
<feature type="domain" description="Calcineurin-like phosphoesterase" evidence="2">
    <location>
        <begin position="44"/>
        <end position="235"/>
    </location>
</feature>
<gene>
    <name evidence="3" type="ORF">ACFQO1_06965</name>
</gene>
<evidence type="ECO:0000256" key="1">
    <source>
        <dbReference type="SAM" id="SignalP"/>
    </source>
</evidence>
<feature type="signal peptide" evidence="1">
    <location>
        <begin position="1"/>
        <end position="19"/>
    </location>
</feature>
<accession>A0ABW2MRB5</accession>
<dbReference type="EMBL" id="JBHTBN010000003">
    <property type="protein sequence ID" value="MFC7357421.1"/>
    <property type="molecule type" value="Genomic_DNA"/>
</dbReference>
<dbReference type="InterPro" id="IPR029052">
    <property type="entry name" value="Metallo-depent_PP-like"/>
</dbReference>
<keyword evidence="1" id="KW-0732">Signal</keyword>
<protein>
    <submittedName>
        <fullName evidence="3">Metallophosphoesterase</fullName>
    </submittedName>
</protein>
<evidence type="ECO:0000259" key="2">
    <source>
        <dbReference type="Pfam" id="PF00149"/>
    </source>
</evidence>
<proteinExistence type="predicted"/>
<reference evidence="4" key="1">
    <citation type="journal article" date="2019" name="Int. J. Syst. Evol. Microbiol.">
        <title>The Global Catalogue of Microorganisms (GCM) 10K type strain sequencing project: providing services to taxonomists for standard genome sequencing and annotation.</title>
        <authorList>
            <consortium name="The Broad Institute Genomics Platform"/>
            <consortium name="The Broad Institute Genome Sequencing Center for Infectious Disease"/>
            <person name="Wu L."/>
            <person name="Ma J."/>
        </authorList>
    </citation>
    <scope>NUCLEOTIDE SEQUENCE [LARGE SCALE GENOMIC DNA]</scope>
    <source>
        <strain evidence="4">CGMCC 1.16306</strain>
    </source>
</reference>
<keyword evidence="4" id="KW-1185">Reference proteome</keyword>
<dbReference type="SUPFAM" id="SSF56300">
    <property type="entry name" value="Metallo-dependent phosphatases"/>
    <property type="match status" value="1"/>
</dbReference>
<dbReference type="Gene3D" id="3.60.21.10">
    <property type="match status" value="1"/>
</dbReference>
<sequence>MLKKIISLLLLSILVFSCASYEAQYREPRTTSLYPSEKEIEKTFYLVGDAGKSKMGGMSDGLKVFNNLLKQQERKGDYTIFLGDNIYPVGMYPEGHPLRPLAQHALDAQYNAAKGNGGKIYFIPGNHDWYNDGLEGLKREENYLLETTKDPDIFQPKNGCPLSSVTVSDQIQLIMIDSQWYLEDWNFRPSINENCEIKSREKFFIEIENELKKHQNKTIVFAMHHPMFTNGTHGGFFGSKKHLYPTQKNIPLPILSSLVVQIRSQGGVSVQDRYNELYNNLMNRLGAIAKNSDRIVFASGHEHNLQYIEQNGLKQIVTGSGAKDGGVALGKDGLFAIGKQGFAVMDVFKDGSSWVRYYVGDANHQPKLMYEKELFPPKDTYDVSKLPVSFQPKRLAPIYKSDSLRESLFLKSVWGAKYKEAFSTPVTADIAILDTLYGGLSVIREGGEKEYRSLRLKDENGNVYRMRALGKNSLDFSQKVQLENPVIEEGTEETTEVLSPTLFDEEFYTASHPYAVLAVPTLAKAVNIFYTNAQLYYVPKQLALGNYNENFGDELYLISNEPTEESEGARTFKYPDDVETTDDILTKIRKNGDIQVDEENYIRSRLFDMLIGDWDRESDHWRWAEYNNSSGKNVYVPIPKNRDDAFASFDGDVFDIARSIFAGSRITHVYDNDLRDLEWFNKEGIILDRALIERSGRSQWKYVAESIQNAITPEIIEEAFNKIPEEVRDEELAIIKEKLIARKDNLVDIADRYYNYFSNLQTIAGTDTDDYFEITRLPDGGTKVKTYSFSEGKKSEIITDRTYYHKDTRELWIYGLDGKDVFVVDGEDSDLIYVRLIGGKGEDVYNIKTGRRVKVYDYRTYPSKVVENEDAQLIFTDLYNLNVYDYRKQLETNKRVGPAFGYNPDDGFRVGLQFVYTRNSFKRNPFSKRHTITGGYYVDTSSFDVAYEGEFANSIGDSNLNIGLRITSPNYTENYFGYGNETNNLEDSENLEFNRLELQTITAKAGLVRNSSFGIIYRFQTRFDAVRLNEANTNLYLDKGDVELNDTNYFATAEGIFTYRSFDNPLNPARAMLFDLSLGITENVEDLDNIFGYLKSKVTFYNALTSNEKLVLKTNIQSAFNFGNRFEFYQGVHAGADTGLRGYRRNRFTGKSALVGSADVRYSFDDFRIELFPLQVGIYVGADLGRVWTPNDTSQKWHNSRGGGLWINSQGGLGATFSAFNSEEGTRLNLGVGFTF</sequence>
<organism evidence="3 4">
    <name type="scientific">Jejudonia soesokkakensis</name>
    <dbReference type="NCBI Taxonomy" id="1323432"/>
    <lineage>
        <taxon>Bacteria</taxon>
        <taxon>Pseudomonadati</taxon>
        <taxon>Bacteroidota</taxon>
        <taxon>Flavobacteriia</taxon>
        <taxon>Flavobacteriales</taxon>
        <taxon>Flavobacteriaceae</taxon>
        <taxon>Jejudonia</taxon>
    </lineage>
</organism>
<dbReference type="PROSITE" id="PS51257">
    <property type="entry name" value="PROKAR_LIPOPROTEIN"/>
    <property type="match status" value="1"/>
</dbReference>
<feature type="chain" id="PRO_5047304748" evidence="1">
    <location>
        <begin position="20"/>
        <end position="1236"/>
    </location>
</feature>
<evidence type="ECO:0000313" key="4">
    <source>
        <dbReference type="Proteomes" id="UP001596415"/>
    </source>
</evidence>